<organism evidence="5 6">
    <name type="scientific">Cercopithifilaria johnstoni</name>
    <dbReference type="NCBI Taxonomy" id="2874296"/>
    <lineage>
        <taxon>Eukaryota</taxon>
        <taxon>Metazoa</taxon>
        <taxon>Ecdysozoa</taxon>
        <taxon>Nematoda</taxon>
        <taxon>Chromadorea</taxon>
        <taxon>Rhabditida</taxon>
        <taxon>Spirurina</taxon>
        <taxon>Spiruromorpha</taxon>
        <taxon>Filarioidea</taxon>
        <taxon>Onchocercidae</taxon>
        <taxon>Cercopithifilaria</taxon>
    </lineage>
</organism>
<evidence type="ECO:0000313" key="6">
    <source>
        <dbReference type="Proteomes" id="UP000746747"/>
    </source>
</evidence>
<dbReference type="OrthoDB" id="4158657at2759"/>
<dbReference type="GO" id="GO:0007274">
    <property type="term" value="P:neuromuscular synaptic transmission"/>
    <property type="evidence" value="ECO:0007669"/>
    <property type="project" value="TreeGrafter"/>
</dbReference>
<evidence type="ECO:0000259" key="4">
    <source>
        <dbReference type="PROSITE" id="PS50002"/>
    </source>
</evidence>
<dbReference type="InterPro" id="IPR040325">
    <property type="entry name" value="RIMBP1/2/3"/>
</dbReference>
<feature type="compositionally biased region" description="Polar residues" evidence="3">
    <location>
        <begin position="854"/>
        <end position="886"/>
    </location>
</feature>
<dbReference type="CDD" id="cd12013">
    <property type="entry name" value="SH3_RIM-BP_3"/>
    <property type="match status" value="1"/>
</dbReference>
<feature type="region of interest" description="Disordered" evidence="3">
    <location>
        <begin position="801"/>
        <end position="824"/>
    </location>
</feature>
<feature type="non-terminal residue" evidence="5">
    <location>
        <position position="1"/>
    </location>
</feature>
<proteinExistence type="predicted"/>
<evidence type="ECO:0000313" key="5">
    <source>
        <dbReference type="EMBL" id="CAG9540524.1"/>
    </source>
</evidence>
<comment type="caution">
    <text evidence="5">The sequence shown here is derived from an EMBL/GenBank/DDBJ whole genome shotgun (WGS) entry which is preliminary data.</text>
</comment>
<dbReference type="PANTHER" id="PTHR14234:SF19">
    <property type="entry name" value="RIM-BINDING PROTEIN, ISOFORM F"/>
    <property type="match status" value="1"/>
</dbReference>
<dbReference type="FunFam" id="2.30.30.40:FF:000023">
    <property type="entry name" value="RIMS-binding protein 2 isoform F"/>
    <property type="match status" value="1"/>
</dbReference>
<dbReference type="EMBL" id="CAKAEH010001974">
    <property type="protein sequence ID" value="CAG9540524.1"/>
    <property type="molecule type" value="Genomic_DNA"/>
</dbReference>
<dbReference type="InterPro" id="IPR001452">
    <property type="entry name" value="SH3_domain"/>
</dbReference>
<accession>A0A8J2QB84</accession>
<dbReference type="InterPro" id="IPR035755">
    <property type="entry name" value="RIM-BP_SH3_3"/>
</dbReference>
<keyword evidence="1 2" id="KW-0728">SH3 domain</keyword>
<dbReference type="SUPFAM" id="SSF50044">
    <property type="entry name" value="SH3-domain"/>
    <property type="match status" value="2"/>
</dbReference>
<feature type="region of interest" description="Disordered" evidence="3">
    <location>
        <begin position="160"/>
        <end position="181"/>
    </location>
</feature>
<feature type="region of interest" description="Disordered" evidence="3">
    <location>
        <begin position="849"/>
        <end position="917"/>
    </location>
</feature>
<dbReference type="Proteomes" id="UP000746747">
    <property type="component" value="Unassembled WGS sequence"/>
</dbReference>
<dbReference type="Pfam" id="PF07653">
    <property type="entry name" value="SH3_2"/>
    <property type="match status" value="1"/>
</dbReference>
<feature type="compositionally biased region" description="Gly residues" evidence="3">
    <location>
        <begin position="165"/>
        <end position="181"/>
    </location>
</feature>
<dbReference type="FunFam" id="2.30.30.40:FF:000016">
    <property type="entry name" value="RIMS-binding protein 2 isoform X2"/>
    <property type="match status" value="1"/>
</dbReference>
<keyword evidence="6" id="KW-1185">Reference proteome</keyword>
<dbReference type="Pfam" id="PF14604">
    <property type="entry name" value="SH3_9"/>
    <property type="match status" value="1"/>
</dbReference>
<feature type="domain" description="SH3" evidence="4">
    <location>
        <begin position="733"/>
        <end position="801"/>
    </location>
</feature>
<gene>
    <name evidence="5" type="ORF">CJOHNSTONI_LOCUS10028</name>
</gene>
<dbReference type="Gene3D" id="2.30.30.40">
    <property type="entry name" value="SH3 Domains"/>
    <property type="match status" value="2"/>
</dbReference>
<dbReference type="InterPro" id="IPR036028">
    <property type="entry name" value="SH3-like_dom_sf"/>
</dbReference>
<reference evidence="5" key="1">
    <citation type="submission" date="2021-09" db="EMBL/GenBank/DDBJ databases">
        <authorList>
            <consortium name="Pathogen Informatics"/>
        </authorList>
    </citation>
    <scope>NUCLEOTIDE SEQUENCE</scope>
</reference>
<dbReference type="PANTHER" id="PTHR14234">
    <property type="entry name" value="RIM BINDING PROTEIN-RELATED"/>
    <property type="match status" value="1"/>
</dbReference>
<dbReference type="SMART" id="SM00326">
    <property type="entry name" value="SH3"/>
    <property type="match status" value="2"/>
</dbReference>
<feature type="compositionally biased region" description="Polar residues" evidence="3">
    <location>
        <begin position="893"/>
        <end position="908"/>
    </location>
</feature>
<evidence type="ECO:0000256" key="2">
    <source>
        <dbReference type="PROSITE-ProRule" id="PRU00192"/>
    </source>
</evidence>
<feature type="domain" description="SH3" evidence="4">
    <location>
        <begin position="367"/>
        <end position="434"/>
    </location>
</feature>
<evidence type="ECO:0000256" key="3">
    <source>
        <dbReference type="SAM" id="MobiDB-lite"/>
    </source>
</evidence>
<dbReference type="PROSITE" id="PS50002">
    <property type="entry name" value="SH3"/>
    <property type="match status" value="2"/>
</dbReference>
<sequence>DHVLLRLSDFADDPPIFITVRTRTKEGAVSSDSNVCRIPRGITNNTELTNHTTTLGMQSNPLNLLQPIPVTGGRSSMISSLLPMNVSGGVTTTTTPTTNLLQTSQGNANASVNNLMNNSMIISHPSIATSYGSGHHITPGSNMLARYSGYDQMHIGEHHQLVRNSGGGGGGGSGSNDGGGCSGSSGLLMTVGGQLSGLGIAPTANPLNSYTTTGASATNSSLLNVSGNGKLGYSGTTGINYDGLLKNYQTPGTLHEQWKTPNQYYIFHPHTLRHDLTNTEEKPSVLEMEHNYLLKHRVPPWTLASQNSRARFEHYLRSRTDDRTGRSLTNFSTRTGNFLPHPIARMRTEELCSTRSEPDLRPMALDFSCRWFVALFDYSHHMSPNANAQQEELSFRKHQLIKVFGDVDQDGFYTGQIGHRIGLVPSNMVIEIAKDDLMPPQRRRSDAVTPLEPSLRRMRWGSLKSRSYDHAGDRRPSRSRVITVEGDQYPSIDRRDYSLPNRSCDYFGTSLRRIPVGDYRFRSEYSSRGGTSTVDDEYDMYPPNGRHARDYYGYTRDHRSRETTAERDRREYYMDERDLSERERPEFYETEGPRDPRERDMRGYREIRESRGTRDYRDLRDSKYQREPSMARRDRDYLEEHDDQKMRDYRDSREYREQREVADYREMRKERESDQGARDGRNYERRTDYGRHEKGHGLMREYAISSGAAQSYYPSDTIAAVEDSRHGRMNGGMTVRKFVAKFDYDSRELSPNVDAEQVELSFHAGDVITVYGEMDEDGFFMGELNGIRGLVPSNFLHTSTPNLLLPTQMPPQQQQQQQQQASQVVPPITIPISEQQLKPKGVVFQENAKKSLPGRQSSQISSTGKLITQTSMKSKSGAAATSTQKTVSKKPNEASSKFTTGIRKTSQTGKKESTSKV</sequence>
<dbReference type="AlphaFoldDB" id="A0A8J2QB84"/>
<dbReference type="GO" id="GO:0045202">
    <property type="term" value="C:synapse"/>
    <property type="evidence" value="ECO:0007669"/>
    <property type="project" value="GOC"/>
</dbReference>
<evidence type="ECO:0000256" key="1">
    <source>
        <dbReference type="ARBA" id="ARBA00022443"/>
    </source>
</evidence>
<protein>
    <recommendedName>
        <fullName evidence="4">SH3 domain-containing protein</fullName>
    </recommendedName>
</protein>
<feature type="region of interest" description="Disordered" evidence="3">
    <location>
        <begin position="549"/>
        <end position="694"/>
    </location>
</feature>
<name>A0A8J2QB84_9BILA</name>